<organism evidence="3 4">
    <name type="scientific">Basidiobolus meristosporus CBS 931.73</name>
    <dbReference type="NCBI Taxonomy" id="1314790"/>
    <lineage>
        <taxon>Eukaryota</taxon>
        <taxon>Fungi</taxon>
        <taxon>Fungi incertae sedis</taxon>
        <taxon>Zoopagomycota</taxon>
        <taxon>Entomophthoromycotina</taxon>
        <taxon>Basidiobolomycetes</taxon>
        <taxon>Basidiobolales</taxon>
        <taxon>Basidiobolaceae</taxon>
        <taxon>Basidiobolus</taxon>
    </lineage>
</organism>
<evidence type="ECO:0000256" key="1">
    <source>
        <dbReference type="SAM" id="MobiDB-lite"/>
    </source>
</evidence>
<evidence type="ECO:0000313" key="3">
    <source>
        <dbReference type="EMBL" id="ORX89883.1"/>
    </source>
</evidence>
<dbReference type="AlphaFoldDB" id="A0A1Y1XVY3"/>
<sequence length="78" mass="8884">MAGFSGTNSNSFVTQSESEVGQPIDEWDLASDFQLAEDDALFDTWLAEDEEEDYDLTVTNNYDAYLDIVEDGSLWRYL</sequence>
<dbReference type="Proteomes" id="UP000193498">
    <property type="component" value="Unassembled WGS sequence"/>
</dbReference>
<evidence type="ECO:0000313" key="4">
    <source>
        <dbReference type="Proteomes" id="UP000193498"/>
    </source>
</evidence>
<feature type="region of interest" description="Disordered" evidence="1">
    <location>
        <begin position="1"/>
        <end position="20"/>
    </location>
</feature>
<reference evidence="3 4" key="1">
    <citation type="submission" date="2016-07" db="EMBL/GenBank/DDBJ databases">
        <title>Pervasive Adenine N6-methylation of Active Genes in Fungi.</title>
        <authorList>
            <consortium name="DOE Joint Genome Institute"/>
            <person name="Mondo S.J."/>
            <person name="Dannebaum R.O."/>
            <person name="Kuo R.C."/>
            <person name="Labutti K."/>
            <person name="Haridas S."/>
            <person name="Kuo A."/>
            <person name="Salamov A."/>
            <person name="Ahrendt S.R."/>
            <person name="Lipzen A."/>
            <person name="Sullivan W."/>
            <person name="Andreopoulos W.B."/>
            <person name="Clum A."/>
            <person name="Lindquist E."/>
            <person name="Daum C."/>
            <person name="Ramamoorthy G.K."/>
            <person name="Gryganskyi A."/>
            <person name="Culley D."/>
            <person name="Magnuson J.K."/>
            <person name="James T.Y."/>
            <person name="O'Malley M.A."/>
            <person name="Stajich J.E."/>
            <person name="Spatafora J.W."/>
            <person name="Visel A."/>
            <person name="Grigoriev I.V."/>
        </authorList>
    </citation>
    <scope>NUCLEOTIDE SEQUENCE [LARGE SCALE GENOMIC DNA]</scope>
    <source>
        <strain evidence="3 4">CBS 931.73</strain>
    </source>
</reference>
<comment type="caution">
    <text evidence="3">The sequence shown here is derived from an EMBL/GenBank/DDBJ whole genome shotgun (WGS) entry which is preliminary data.</text>
</comment>
<keyword evidence="4" id="KW-1185">Reference proteome</keyword>
<gene>
    <name evidence="3" type="ORF">K493DRAFT_318349</name>
    <name evidence="2" type="ORF">K493DRAFT_321109</name>
</gene>
<dbReference type="EMBL" id="MCFE01000799">
    <property type="protein sequence ID" value="ORX79031.1"/>
    <property type="molecule type" value="Genomic_DNA"/>
</dbReference>
<dbReference type="InParanoid" id="A0A1Y1XVY3"/>
<feature type="compositionally biased region" description="Polar residues" evidence="1">
    <location>
        <begin position="1"/>
        <end position="19"/>
    </location>
</feature>
<dbReference type="EMBL" id="MCFE01000415">
    <property type="protein sequence ID" value="ORX89883.1"/>
    <property type="molecule type" value="Genomic_DNA"/>
</dbReference>
<evidence type="ECO:0000313" key="2">
    <source>
        <dbReference type="EMBL" id="ORX79031.1"/>
    </source>
</evidence>
<proteinExistence type="predicted"/>
<name>A0A1Y1XVY3_9FUNG</name>
<protein>
    <submittedName>
        <fullName evidence="3">Uncharacterized protein</fullName>
    </submittedName>
</protein>
<accession>A0A1Y1XVY3</accession>